<dbReference type="Gene3D" id="1.10.10.10">
    <property type="entry name" value="Winged helix-like DNA-binding domain superfamily/Winged helix DNA-binding domain"/>
    <property type="match status" value="1"/>
</dbReference>
<dbReference type="Proteomes" id="UP000196475">
    <property type="component" value="Unassembled WGS sequence"/>
</dbReference>
<evidence type="ECO:0000313" key="2">
    <source>
        <dbReference type="Proteomes" id="UP000196475"/>
    </source>
</evidence>
<gene>
    <name evidence="1" type="ORF">BAA01_11690</name>
</gene>
<protein>
    <submittedName>
        <fullName evidence="1">Transcriptional regulator</fullName>
    </submittedName>
</protein>
<evidence type="ECO:0000313" key="1">
    <source>
        <dbReference type="EMBL" id="OUM86660.1"/>
    </source>
</evidence>
<dbReference type="InterPro" id="IPR006523">
    <property type="entry name" value="RinA"/>
</dbReference>
<reference evidence="2" key="1">
    <citation type="submission" date="2016-06" db="EMBL/GenBank/DDBJ databases">
        <authorList>
            <person name="Nascimento L."/>
            <person name="Pereira R.V."/>
            <person name="Martins L.F."/>
            <person name="Quaggio R.B."/>
            <person name="Silva A.M."/>
            <person name="Setubal J.C."/>
        </authorList>
    </citation>
    <scope>NUCLEOTIDE SEQUENCE [LARGE SCALE GENOMIC DNA]</scope>
</reference>
<dbReference type="SUPFAM" id="SSF88659">
    <property type="entry name" value="Sigma3 and sigma4 domains of RNA polymerase sigma factors"/>
    <property type="match status" value="1"/>
</dbReference>
<dbReference type="EMBL" id="LZRT01000087">
    <property type="protein sequence ID" value="OUM86660.1"/>
    <property type="molecule type" value="Genomic_DNA"/>
</dbReference>
<dbReference type="NCBIfam" id="TIGR01636">
    <property type="entry name" value="phage_rinA"/>
    <property type="match status" value="1"/>
</dbReference>
<dbReference type="AlphaFoldDB" id="A0A1Y3PH37"/>
<sequence length="141" mass="16425">MIQIKLRRGTFQHVESELYAYHDTRKEIVRLKNEILHASAPPDENAGGSRGNMPGDPTGRTAVLMVTHRRIEQLERIVEAIESVVERLPEKKKQLVQLRYWDKPRTLTWDGIALRLDVSRATAIRWRDEIVYAIAEKLGWR</sequence>
<comment type="caution">
    <text evidence="1">The sequence shown here is derived from an EMBL/GenBank/DDBJ whole genome shotgun (WGS) entry which is preliminary data.</text>
</comment>
<organism evidence="1 2">
    <name type="scientific">Bacillus thermozeamaize</name>
    <dbReference type="NCBI Taxonomy" id="230954"/>
    <lineage>
        <taxon>Bacteria</taxon>
        <taxon>Bacillati</taxon>
        <taxon>Bacillota</taxon>
        <taxon>Bacilli</taxon>
        <taxon>Bacillales</taxon>
        <taxon>Bacillaceae</taxon>
        <taxon>Bacillus</taxon>
    </lineage>
</organism>
<dbReference type="InterPro" id="IPR013324">
    <property type="entry name" value="RNA_pol_sigma_r3/r4-like"/>
</dbReference>
<dbReference type="InterPro" id="IPR036388">
    <property type="entry name" value="WH-like_DNA-bd_sf"/>
</dbReference>
<proteinExistence type="predicted"/>
<name>A0A1Y3PH37_9BACI</name>
<accession>A0A1Y3PH37</accession>